<dbReference type="STRING" id="28136.SAMN02745202_00856"/>
<feature type="transmembrane region" description="Helical" evidence="10">
    <location>
        <begin position="230"/>
        <end position="247"/>
    </location>
</feature>
<dbReference type="EC" id="2.4.2.21" evidence="3 9"/>
<feature type="transmembrane region" description="Helical" evidence="10">
    <location>
        <begin position="254"/>
        <end position="273"/>
    </location>
</feature>
<keyword evidence="10" id="KW-0812">Transmembrane</keyword>
<dbReference type="UniPathway" id="UPA00061">
    <property type="reaction ID" value="UER00516"/>
</dbReference>
<dbReference type="NCBIfam" id="TIGR03160">
    <property type="entry name" value="cobT_DBIPRT"/>
    <property type="match status" value="1"/>
</dbReference>
<comment type="similarity">
    <text evidence="2">Belongs to the CobT family.</text>
</comment>
<keyword evidence="5" id="KW-0169">Cobalamin biosynthesis</keyword>
<evidence type="ECO:0000256" key="9">
    <source>
        <dbReference type="NCBIfam" id="TIGR03160"/>
    </source>
</evidence>
<dbReference type="PANTHER" id="PTHR43463">
    <property type="entry name" value="NICOTINATE-NUCLEOTIDE--DIMETHYLBENZIMIDAZOLE PHOSPHORIBOSYLTRANSFERASE"/>
    <property type="match status" value="1"/>
</dbReference>
<comment type="pathway">
    <text evidence="1">Nucleoside biosynthesis; alpha-ribazole biosynthesis; alpha-ribazole from 5,6-dimethylbenzimidazole: step 1/2.</text>
</comment>
<keyword evidence="10" id="KW-1133">Transmembrane helix</keyword>
<dbReference type="FunFam" id="3.40.50.10210:FF:000001">
    <property type="entry name" value="Nicotinate-nucleotide--dimethylbenzimidazole phosphoribosyltransferase"/>
    <property type="match status" value="1"/>
</dbReference>
<evidence type="ECO:0000256" key="4">
    <source>
        <dbReference type="ARBA" id="ARBA00015486"/>
    </source>
</evidence>
<keyword evidence="10" id="KW-0472">Membrane</keyword>
<dbReference type="Proteomes" id="UP000190065">
    <property type="component" value="Unassembled WGS sequence"/>
</dbReference>
<evidence type="ECO:0000256" key="6">
    <source>
        <dbReference type="ARBA" id="ARBA00022676"/>
    </source>
</evidence>
<evidence type="ECO:0000256" key="3">
    <source>
        <dbReference type="ARBA" id="ARBA00011991"/>
    </source>
</evidence>
<dbReference type="InterPro" id="IPR017846">
    <property type="entry name" value="Nict_dMeBzImd_PRibTrfase_bact"/>
</dbReference>
<proteinExistence type="inferred from homology"/>
<evidence type="ECO:0000256" key="8">
    <source>
        <dbReference type="ARBA" id="ARBA00047340"/>
    </source>
</evidence>
<dbReference type="RefSeq" id="WP_025070842.1">
    <property type="nucleotide sequence ID" value="NZ_FUXK01000008.1"/>
</dbReference>
<protein>
    <recommendedName>
        <fullName evidence="4 9">Nicotinate-nucleotide--dimethylbenzimidazole phosphoribosyltransferase</fullName>
        <ecNumber evidence="3 9">2.4.2.21</ecNumber>
    </recommendedName>
</protein>
<sequence length="346" mass="37672">MHTFHITAPNGELREALQQKIDSLNKPKGSMGRLEELALQIGLIQGALSPALAHPCHLLFGADHGIATENVSASPQEVTWQQMINFTHGGGGVNMFCRQHHIELFLIDVGVAHDLSSYPTILSRKIACGTKNFLHEPAMTAEQYEQALQTGADMVDICAQKGCNILSIGEMGIANTSAASLWMSIFTKTPLRDCIGAGSGLNEAGIAHKNKILTEALHHFHTQHLPATAALAYFGGFEMVAAVGAMLRAAEQKMVILIDGFIMTACLLAATHIHKNVRHYAIFTHCSEEKGHRLLLQHLRARPLLSLGLHLGEGTGALCCYPIVESAVRMLNEMNNFDNAHITKYF</sequence>
<dbReference type="Gene3D" id="3.40.50.10210">
    <property type="match status" value="1"/>
</dbReference>
<organism evidence="11 12">
    <name type="scientific">Segatella oulorum</name>
    <dbReference type="NCBI Taxonomy" id="28136"/>
    <lineage>
        <taxon>Bacteria</taxon>
        <taxon>Pseudomonadati</taxon>
        <taxon>Bacteroidota</taxon>
        <taxon>Bacteroidia</taxon>
        <taxon>Bacteroidales</taxon>
        <taxon>Prevotellaceae</taxon>
        <taxon>Segatella</taxon>
    </lineage>
</organism>
<dbReference type="eggNOG" id="COG2038">
    <property type="taxonomic scope" value="Bacteria"/>
</dbReference>
<dbReference type="SUPFAM" id="SSF52733">
    <property type="entry name" value="Nicotinate mononucleotide:5,6-dimethylbenzimidazole phosphoribosyltransferase (CobT)"/>
    <property type="match status" value="1"/>
</dbReference>
<reference evidence="11 12" key="1">
    <citation type="submission" date="2017-02" db="EMBL/GenBank/DDBJ databases">
        <authorList>
            <person name="Peterson S.W."/>
        </authorList>
    </citation>
    <scope>NUCLEOTIDE SEQUENCE [LARGE SCALE GENOMIC DNA]</scope>
    <source>
        <strain evidence="11 12">ATCC 43324</strain>
    </source>
</reference>
<evidence type="ECO:0000313" key="12">
    <source>
        <dbReference type="Proteomes" id="UP000190065"/>
    </source>
</evidence>
<dbReference type="InterPro" id="IPR023195">
    <property type="entry name" value="Nict_dMeBzImd_PRibTrfase_N"/>
</dbReference>
<evidence type="ECO:0000313" key="11">
    <source>
        <dbReference type="EMBL" id="SJZ70970.1"/>
    </source>
</evidence>
<evidence type="ECO:0000256" key="10">
    <source>
        <dbReference type="SAM" id="Phobius"/>
    </source>
</evidence>
<evidence type="ECO:0000256" key="7">
    <source>
        <dbReference type="ARBA" id="ARBA00022679"/>
    </source>
</evidence>
<keyword evidence="6 11" id="KW-0328">Glycosyltransferase</keyword>
<comment type="catalytic activity">
    <reaction evidence="8">
        <text>5,6-dimethylbenzimidazole + nicotinate beta-D-ribonucleotide = alpha-ribazole 5'-phosphate + nicotinate + H(+)</text>
        <dbReference type="Rhea" id="RHEA:11196"/>
        <dbReference type="ChEBI" id="CHEBI:15378"/>
        <dbReference type="ChEBI" id="CHEBI:15890"/>
        <dbReference type="ChEBI" id="CHEBI:32544"/>
        <dbReference type="ChEBI" id="CHEBI:57502"/>
        <dbReference type="ChEBI" id="CHEBI:57918"/>
        <dbReference type="EC" id="2.4.2.21"/>
    </reaction>
</comment>
<dbReference type="CDD" id="cd02439">
    <property type="entry name" value="DMB-PRT_CobT"/>
    <property type="match status" value="1"/>
</dbReference>
<evidence type="ECO:0000256" key="5">
    <source>
        <dbReference type="ARBA" id="ARBA00022573"/>
    </source>
</evidence>
<dbReference type="EMBL" id="FUXK01000008">
    <property type="protein sequence ID" value="SJZ70970.1"/>
    <property type="molecule type" value="Genomic_DNA"/>
</dbReference>
<evidence type="ECO:0000256" key="2">
    <source>
        <dbReference type="ARBA" id="ARBA00007110"/>
    </source>
</evidence>
<dbReference type="GO" id="GO:0009236">
    <property type="term" value="P:cobalamin biosynthetic process"/>
    <property type="evidence" value="ECO:0007669"/>
    <property type="project" value="UniProtKB-UniRule"/>
</dbReference>
<evidence type="ECO:0000256" key="1">
    <source>
        <dbReference type="ARBA" id="ARBA00005049"/>
    </source>
</evidence>
<gene>
    <name evidence="11" type="ORF">SAMN02745202_00856</name>
</gene>
<dbReference type="AlphaFoldDB" id="A0A1T4MV37"/>
<dbReference type="PANTHER" id="PTHR43463:SF1">
    <property type="entry name" value="NICOTINATE-NUCLEOTIDE--DIMETHYLBENZIMIDAZOLE PHOSPHORIBOSYLTRANSFERASE"/>
    <property type="match status" value="1"/>
</dbReference>
<accession>A0A1T4MV37</accession>
<dbReference type="Pfam" id="PF02277">
    <property type="entry name" value="DBI_PRT"/>
    <property type="match status" value="1"/>
</dbReference>
<dbReference type="GO" id="GO:0008939">
    <property type="term" value="F:nicotinate-nucleotide-dimethylbenzimidazole phosphoribosyltransferase activity"/>
    <property type="evidence" value="ECO:0007669"/>
    <property type="project" value="UniProtKB-UniRule"/>
</dbReference>
<name>A0A1T4MV37_9BACT</name>
<dbReference type="NCBIfam" id="NF000996">
    <property type="entry name" value="PRK00105.1"/>
    <property type="match status" value="1"/>
</dbReference>
<dbReference type="InterPro" id="IPR036087">
    <property type="entry name" value="Nict_dMeBzImd_PRibTrfase_sf"/>
</dbReference>
<keyword evidence="7 11" id="KW-0808">Transferase</keyword>
<dbReference type="Gene3D" id="1.10.1610.10">
    <property type="match status" value="1"/>
</dbReference>
<dbReference type="InterPro" id="IPR003200">
    <property type="entry name" value="Nict_dMeBzImd_PRibTrfase"/>
</dbReference>